<dbReference type="OMA" id="HRIENWD"/>
<dbReference type="PANTHER" id="PTHR46138:SF1">
    <property type="entry name" value="PROTEIN DR1"/>
    <property type="match status" value="1"/>
</dbReference>
<proteinExistence type="predicted"/>
<evidence type="ECO:0000259" key="4">
    <source>
        <dbReference type="Pfam" id="PF00808"/>
    </source>
</evidence>
<dbReference type="GO" id="GO:0000122">
    <property type="term" value="P:negative regulation of transcription by RNA polymerase II"/>
    <property type="evidence" value="ECO:0007669"/>
    <property type="project" value="InterPro"/>
</dbReference>
<dbReference type="EnsemblProtists" id="EOD27638">
    <property type="protein sequence ID" value="EOD27638"/>
    <property type="gene ID" value="EMIHUDRAFT_235521"/>
</dbReference>
<dbReference type="GO" id="GO:0046982">
    <property type="term" value="F:protein heterodimerization activity"/>
    <property type="evidence" value="ECO:0007669"/>
    <property type="project" value="InterPro"/>
</dbReference>
<sequence>MEPEPRDSESGAGASSSDGLPRAAVAKLVKERLPPHLRTKPDARTASPAGEFLQMLTSEANEAASAEKKKTLSEAHLLGALRKLGYPQLAAECEAVGEAEHGAQAARVRA</sequence>
<dbReference type="GO" id="GO:0051123">
    <property type="term" value="P:RNA polymerase II preinitiation complex assembly"/>
    <property type="evidence" value="ECO:0007669"/>
    <property type="project" value="TreeGrafter"/>
</dbReference>
<evidence type="ECO:0000256" key="2">
    <source>
        <dbReference type="ARBA" id="ARBA00023242"/>
    </source>
</evidence>
<dbReference type="InterPro" id="IPR009072">
    <property type="entry name" value="Histone-fold"/>
</dbReference>
<dbReference type="AlphaFoldDB" id="A0A0D3JVV3"/>
<dbReference type="eggNOG" id="KOG0871">
    <property type="taxonomic scope" value="Eukaryota"/>
</dbReference>
<evidence type="ECO:0000256" key="1">
    <source>
        <dbReference type="ARBA" id="ARBA00004123"/>
    </source>
</evidence>
<comment type="subcellular location">
    <subcellularLocation>
        <location evidence="1">Nucleus</location>
    </subcellularLocation>
</comment>
<dbReference type="Proteomes" id="UP000013827">
    <property type="component" value="Unassembled WGS sequence"/>
</dbReference>
<feature type="region of interest" description="Disordered" evidence="3">
    <location>
        <begin position="1"/>
        <end position="24"/>
    </location>
</feature>
<dbReference type="PaxDb" id="2903-EOD27638"/>
<evidence type="ECO:0000313" key="5">
    <source>
        <dbReference type="EnsemblProtists" id="EOD27638"/>
    </source>
</evidence>
<evidence type="ECO:0000256" key="3">
    <source>
        <dbReference type="SAM" id="MobiDB-lite"/>
    </source>
</evidence>
<organism evidence="5 6">
    <name type="scientific">Emiliania huxleyi (strain CCMP1516)</name>
    <dbReference type="NCBI Taxonomy" id="280463"/>
    <lineage>
        <taxon>Eukaryota</taxon>
        <taxon>Haptista</taxon>
        <taxon>Haptophyta</taxon>
        <taxon>Prymnesiophyceae</taxon>
        <taxon>Isochrysidales</taxon>
        <taxon>Noelaerhabdaceae</taxon>
        <taxon>Emiliania</taxon>
    </lineage>
</organism>
<evidence type="ECO:0000313" key="6">
    <source>
        <dbReference type="Proteomes" id="UP000013827"/>
    </source>
</evidence>
<accession>A0A0D3JVV3</accession>
<reference evidence="6" key="1">
    <citation type="journal article" date="2013" name="Nature">
        <title>Pan genome of the phytoplankton Emiliania underpins its global distribution.</title>
        <authorList>
            <person name="Read B.A."/>
            <person name="Kegel J."/>
            <person name="Klute M.J."/>
            <person name="Kuo A."/>
            <person name="Lefebvre S.C."/>
            <person name="Maumus F."/>
            <person name="Mayer C."/>
            <person name="Miller J."/>
            <person name="Monier A."/>
            <person name="Salamov A."/>
            <person name="Young J."/>
            <person name="Aguilar M."/>
            <person name="Claverie J.M."/>
            <person name="Frickenhaus S."/>
            <person name="Gonzalez K."/>
            <person name="Herman E.K."/>
            <person name="Lin Y.C."/>
            <person name="Napier J."/>
            <person name="Ogata H."/>
            <person name="Sarno A.F."/>
            <person name="Shmutz J."/>
            <person name="Schroeder D."/>
            <person name="de Vargas C."/>
            <person name="Verret F."/>
            <person name="von Dassow P."/>
            <person name="Valentin K."/>
            <person name="Van de Peer Y."/>
            <person name="Wheeler G."/>
            <person name="Dacks J.B."/>
            <person name="Delwiche C.F."/>
            <person name="Dyhrman S.T."/>
            <person name="Glockner G."/>
            <person name="John U."/>
            <person name="Richards T."/>
            <person name="Worden A.Z."/>
            <person name="Zhang X."/>
            <person name="Grigoriev I.V."/>
            <person name="Allen A.E."/>
            <person name="Bidle K."/>
            <person name="Borodovsky M."/>
            <person name="Bowler C."/>
            <person name="Brownlee C."/>
            <person name="Cock J.M."/>
            <person name="Elias M."/>
            <person name="Gladyshev V.N."/>
            <person name="Groth M."/>
            <person name="Guda C."/>
            <person name="Hadaegh A."/>
            <person name="Iglesias-Rodriguez M.D."/>
            <person name="Jenkins J."/>
            <person name="Jones B.M."/>
            <person name="Lawson T."/>
            <person name="Leese F."/>
            <person name="Lindquist E."/>
            <person name="Lobanov A."/>
            <person name="Lomsadze A."/>
            <person name="Malik S.B."/>
            <person name="Marsh M.E."/>
            <person name="Mackinder L."/>
            <person name="Mock T."/>
            <person name="Mueller-Roeber B."/>
            <person name="Pagarete A."/>
            <person name="Parker M."/>
            <person name="Probert I."/>
            <person name="Quesneville H."/>
            <person name="Raines C."/>
            <person name="Rensing S.A."/>
            <person name="Riano-Pachon D.M."/>
            <person name="Richier S."/>
            <person name="Rokitta S."/>
            <person name="Shiraiwa Y."/>
            <person name="Soanes D.M."/>
            <person name="van der Giezen M."/>
            <person name="Wahlund T.M."/>
            <person name="Williams B."/>
            <person name="Wilson W."/>
            <person name="Wolfe G."/>
            <person name="Wurch L.L."/>
        </authorList>
    </citation>
    <scope>NUCLEOTIDE SEQUENCE</scope>
</reference>
<dbReference type="GO" id="GO:0017025">
    <property type="term" value="F:TBP-class protein binding"/>
    <property type="evidence" value="ECO:0007669"/>
    <property type="project" value="TreeGrafter"/>
</dbReference>
<protein>
    <recommendedName>
        <fullName evidence="4">Transcription factor CBF/NF-Y/archaeal histone domain-containing protein</fullName>
    </recommendedName>
</protein>
<dbReference type="InterPro" id="IPR003958">
    <property type="entry name" value="CBFA_NFYB_domain"/>
</dbReference>
<reference evidence="5" key="2">
    <citation type="submission" date="2024-10" db="UniProtKB">
        <authorList>
            <consortium name="EnsemblProtists"/>
        </authorList>
    </citation>
    <scope>IDENTIFICATION</scope>
</reference>
<dbReference type="InterPro" id="IPR042225">
    <property type="entry name" value="Ncb2"/>
</dbReference>
<feature type="compositionally biased region" description="Low complexity" evidence="3">
    <location>
        <begin position="10"/>
        <end position="19"/>
    </location>
</feature>
<dbReference type="PANTHER" id="PTHR46138">
    <property type="entry name" value="PROTEIN DR1"/>
    <property type="match status" value="1"/>
</dbReference>
<name>A0A0D3JVV3_EMIH1</name>
<dbReference type="RefSeq" id="XP_005780067.1">
    <property type="nucleotide sequence ID" value="XM_005780010.1"/>
</dbReference>
<keyword evidence="2" id="KW-0539">Nucleus</keyword>
<dbReference type="KEGG" id="ehx:EMIHUDRAFT_235521"/>
<dbReference type="GO" id="GO:0016251">
    <property type="term" value="F:RNA polymerase II general transcription initiation factor activity"/>
    <property type="evidence" value="ECO:0007669"/>
    <property type="project" value="TreeGrafter"/>
</dbReference>
<dbReference type="GO" id="GO:0017054">
    <property type="term" value="C:negative cofactor 2 complex"/>
    <property type="evidence" value="ECO:0007669"/>
    <property type="project" value="InterPro"/>
</dbReference>
<dbReference type="Gene3D" id="1.10.20.10">
    <property type="entry name" value="Histone, subunit A"/>
    <property type="match status" value="1"/>
</dbReference>
<dbReference type="STRING" id="2903.R1CX56"/>
<dbReference type="Pfam" id="PF00808">
    <property type="entry name" value="CBFD_NFYB_HMF"/>
    <property type="match status" value="1"/>
</dbReference>
<keyword evidence="6" id="KW-1185">Reference proteome</keyword>
<dbReference type="HOGENOM" id="CLU_2175810_0_0_1"/>
<feature type="domain" description="Transcription factor CBF/NF-Y/archaeal histone" evidence="4">
    <location>
        <begin position="20"/>
        <end position="81"/>
    </location>
</feature>
<dbReference type="GeneID" id="17273182"/>
<dbReference type="SUPFAM" id="SSF47113">
    <property type="entry name" value="Histone-fold"/>
    <property type="match status" value="1"/>
</dbReference>